<evidence type="ECO:0000256" key="8">
    <source>
        <dbReference type="ARBA" id="ARBA00023170"/>
    </source>
</evidence>
<evidence type="ECO:0000256" key="7">
    <source>
        <dbReference type="ARBA" id="ARBA00023136"/>
    </source>
</evidence>
<dbReference type="PANTHER" id="PTHR32552:SF90">
    <property type="entry name" value="METAL-PSEUDOPALINE RECEPTOR CNTO"/>
    <property type="match status" value="1"/>
</dbReference>
<evidence type="ECO:0000256" key="4">
    <source>
        <dbReference type="ARBA" id="ARBA00022452"/>
    </source>
</evidence>
<keyword evidence="4 10" id="KW-1134">Transmembrane beta strand</keyword>
<dbReference type="NCBIfam" id="TIGR01783">
    <property type="entry name" value="TonB-siderophor"/>
    <property type="match status" value="1"/>
</dbReference>
<feature type="domain" description="TonB-dependent receptor plug" evidence="14">
    <location>
        <begin position="64"/>
        <end position="168"/>
    </location>
</feature>
<dbReference type="InterPro" id="IPR036942">
    <property type="entry name" value="Beta-barrel_TonB_sf"/>
</dbReference>
<dbReference type="SUPFAM" id="SSF56935">
    <property type="entry name" value="Porins"/>
    <property type="match status" value="1"/>
</dbReference>
<keyword evidence="8 15" id="KW-0675">Receptor</keyword>
<evidence type="ECO:0000259" key="13">
    <source>
        <dbReference type="Pfam" id="PF00593"/>
    </source>
</evidence>
<dbReference type="InterPro" id="IPR000531">
    <property type="entry name" value="Beta-barrel_TonB"/>
</dbReference>
<keyword evidence="7 10" id="KW-0472">Membrane</keyword>
<gene>
    <name evidence="15" type="primary">fhuA_1</name>
    <name evidence="15" type="ORF">SPHI_05560</name>
</gene>
<dbReference type="STRING" id="1915074.SPHI_05560"/>
<dbReference type="Gene3D" id="2.170.130.10">
    <property type="entry name" value="TonB-dependent receptor, plug domain"/>
    <property type="match status" value="1"/>
</dbReference>
<dbReference type="InterPro" id="IPR012910">
    <property type="entry name" value="Plug_dom"/>
</dbReference>
<name>A0A1V2EY53_9SPHN</name>
<feature type="signal peptide" evidence="12">
    <location>
        <begin position="1"/>
        <end position="25"/>
    </location>
</feature>
<evidence type="ECO:0000256" key="10">
    <source>
        <dbReference type="PROSITE-ProRule" id="PRU01360"/>
    </source>
</evidence>
<dbReference type="AlphaFoldDB" id="A0A1V2EY53"/>
<protein>
    <submittedName>
        <fullName evidence="15">Ferrichrome-iron receptor</fullName>
    </submittedName>
</protein>
<keyword evidence="12" id="KW-0732">Signal</keyword>
<dbReference type="GO" id="GO:0015891">
    <property type="term" value="P:siderophore transport"/>
    <property type="evidence" value="ECO:0007669"/>
    <property type="project" value="InterPro"/>
</dbReference>
<evidence type="ECO:0000256" key="6">
    <source>
        <dbReference type="ARBA" id="ARBA00023077"/>
    </source>
</evidence>
<dbReference type="GO" id="GO:0038023">
    <property type="term" value="F:signaling receptor activity"/>
    <property type="evidence" value="ECO:0007669"/>
    <property type="project" value="InterPro"/>
</dbReference>
<keyword evidence="6 11" id="KW-0798">TonB box</keyword>
<feature type="chain" id="PRO_5012866656" evidence="12">
    <location>
        <begin position="26"/>
        <end position="739"/>
    </location>
</feature>
<accession>A0A1V2EY53</accession>
<dbReference type="InterPro" id="IPR037066">
    <property type="entry name" value="Plug_dom_sf"/>
</dbReference>
<proteinExistence type="inferred from homology"/>
<dbReference type="OrthoDB" id="9760333at2"/>
<evidence type="ECO:0000256" key="12">
    <source>
        <dbReference type="SAM" id="SignalP"/>
    </source>
</evidence>
<evidence type="ECO:0000313" key="16">
    <source>
        <dbReference type="Proteomes" id="UP000188729"/>
    </source>
</evidence>
<comment type="subcellular location">
    <subcellularLocation>
        <location evidence="1 10">Cell outer membrane</location>
        <topology evidence="1 10">Multi-pass membrane protein</topology>
    </subcellularLocation>
</comment>
<dbReference type="Pfam" id="PF00593">
    <property type="entry name" value="TonB_dep_Rec_b-barrel"/>
    <property type="match status" value="1"/>
</dbReference>
<evidence type="ECO:0000256" key="2">
    <source>
        <dbReference type="ARBA" id="ARBA00009810"/>
    </source>
</evidence>
<evidence type="ECO:0000256" key="1">
    <source>
        <dbReference type="ARBA" id="ARBA00004571"/>
    </source>
</evidence>
<organism evidence="15 16">
    <name type="scientific">Sphingomonas jeddahensis</name>
    <dbReference type="NCBI Taxonomy" id="1915074"/>
    <lineage>
        <taxon>Bacteria</taxon>
        <taxon>Pseudomonadati</taxon>
        <taxon>Pseudomonadota</taxon>
        <taxon>Alphaproteobacteria</taxon>
        <taxon>Sphingomonadales</taxon>
        <taxon>Sphingomonadaceae</taxon>
        <taxon>Sphingomonas</taxon>
    </lineage>
</organism>
<keyword evidence="3 10" id="KW-0813">Transport</keyword>
<keyword evidence="9 10" id="KW-0998">Cell outer membrane</keyword>
<evidence type="ECO:0000313" key="15">
    <source>
        <dbReference type="EMBL" id="ONF97119.1"/>
    </source>
</evidence>
<reference evidence="15 16" key="1">
    <citation type="submission" date="2016-11" db="EMBL/GenBank/DDBJ databases">
        <title>Genome sequence of Sphingomonas jeddahensis G39.</title>
        <authorList>
            <person name="Poehlein A."/>
            <person name="Wuebbeler J.H."/>
            <person name="Steinbuechel A."/>
            <person name="Daniel R."/>
        </authorList>
    </citation>
    <scope>NUCLEOTIDE SEQUENCE [LARGE SCALE GENOMIC DNA]</scope>
    <source>
        <strain evidence="15 16">G39</strain>
    </source>
</reference>
<evidence type="ECO:0000256" key="9">
    <source>
        <dbReference type="ARBA" id="ARBA00023237"/>
    </source>
</evidence>
<comment type="similarity">
    <text evidence="2 10 11">Belongs to the TonB-dependent receptor family.</text>
</comment>
<evidence type="ECO:0000256" key="11">
    <source>
        <dbReference type="RuleBase" id="RU003357"/>
    </source>
</evidence>
<dbReference type="GO" id="GO:0015344">
    <property type="term" value="F:siderophore uptake transmembrane transporter activity"/>
    <property type="evidence" value="ECO:0007669"/>
    <property type="project" value="TreeGrafter"/>
</dbReference>
<dbReference type="EMBL" id="MPSB01000002">
    <property type="protein sequence ID" value="ONF97119.1"/>
    <property type="molecule type" value="Genomic_DNA"/>
</dbReference>
<comment type="caution">
    <text evidence="15">The sequence shown here is derived from an EMBL/GenBank/DDBJ whole genome shotgun (WGS) entry which is preliminary data.</text>
</comment>
<keyword evidence="5 10" id="KW-0812">Transmembrane</keyword>
<dbReference type="GO" id="GO:0009279">
    <property type="term" value="C:cell outer membrane"/>
    <property type="evidence" value="ECO:0007669"/>
    <property type="project" value="UniProtKB-SubCell"/>
</dbReference>
<dbReference type="RefSeq" id="WP_076743365.1">
    <property type="nucleotide sequence ID" value="NZ_MPSB01000002.1"/>
</dbReference>
<dbReference type="InterPro" id="IPR039426">
    <property type="entry name" value="TonB-dep_rcpt-like"/>
</dbReference>
<dbReference type="Gene3D" id="2.40.170.20">
    <property type="entry name" value="TonB-dependent receptor, beta-barrel domain"/>
    <property type="match status" value="1"/>
</dbReference>
<dbReference type="Proteomes" id="UP000188729">
    <property type="component" value="Unassembled WGS sequence"/>
</dbReference>
<dbReference type="CDD" id="cd01347">
    <property type="entry name" value="ligand_gated_channel"/>
    <property type="match status" value="1"/>
</dbReference>
<dbReference type="InterPro" id="IPR010105">
    <property type="entry name" value="TonB_sidphr_rcpt"/>
</dbReference>
<sequence>MNVMKTSAGRLIAFGFLSTAVTAPAWSQQTVRTGEADPQEVADRPEDDIIVSGQRQAYVGDFPMRDVPQSIQSIKPATLRDLGITRLENALDLVSGIAHLNDFGGLWESYSVRGFAGDANNVPSGFLVNGFNGGRGFSGPRDTSSVERIDVLKGPTSALFGRGEPGGTVNIITKKPEFKRSGYAQLQVGSFDNYRIEGDFTTPLSDTFAVRINGAYHDAKSYRDEVETKKIFLTPSLLWRPASGTTVSYELEFASQDIVFDRGIPILDGDFDRLPRSRFLGEPSDGPFRIDVLGHQLQLQHDFSDRWSLLLGAGHRTTHIRGTGQYPELVRSRQPLFVDGRTLARQRRYTNHRSENLIGRAELTGRFDVAGLGNTLVVGADYDYFELDQLTSRSRPPIYNPALSLEQINGIDIFNPVYGAFPQPGDRPGLPGAEIVFSRNERDHSWGTYFYDQIDLAPWLKVRVGGRYDEFRQRLFNRQPPNRIIPNPARQHVRRFSPQGGIVVQPTETVSLYGSYGRGFRPNNGANSRGETFSPELSEAYEAGVKYISRDGRITASLAAYTTDKSNILTADPNPANSGLVVAVGSARSRGIEFDLNARLPNGFNVIAAYAYTDAFWTDEFRDPDFALPILPGDPLINVPKHSGNILVTKDFTIGERTAMIGAGVQYIDKRLGETGTAFTLPAATLVKVLAGVDLTDRLRVSGNIDNLFNERWFSSSYAALWTMPGAPRTAMARLHYRF</sequence>
<dbReference type="PROSITE" id="PS52016">
    <property type="entry name" value="TONB_DEPENDENT_REC_3"/>
    <property type="match status" value="1"/>
</dbReference>
<feature type="domain" description="TonB-dependent receptor-like beta-barrel" evidence="13">
    <location>
        <begin position="241"/>
        <end position="708"/>
    </location>
</feature>
<dbReference type="Pfam" id="PF07715">
    <property type="entry name" value="Plug"/>
    <property type="match status" value="1"/>
</dbReference>
<keyword evidence="16" id="KW-1185">Reference proteome</keyword>
<dbReference type="PANTHER" id="PTHR32552">
    <property type="entry name" value="FERRICHROME IRON RECEPTOR-RELATED"/>
    <property type="match status" value="1"/>
</dbReference>
<evidence type="ECO:0000256" key="5">
    <source>
        <dbReference type="ARBA" id="ARBA00022692"/>
    </source>
</evidence>
<evidence type="ECO:0000256" key="3">
    <source>
        <dbReference type="ARBA" id="ARBA00022448"/>
    </source>
</evidence>
<evidence type="ECO:0000259" key="14">
    <source>
        <dbReference type="Pfam" id="PF07715"/>
    </source>
</evidence>